<dbReference type="PROSITE" id="PS51257">
    <property type="entry name" value="PROKAR_LIPOPROTEIN"/>
    <property type="match status" value="1"/>
</dbReference>
<comment type="caution">
    <text evidence="2">The sequence shown here is derived from an EMBL/GenBank/DDBJ whole genome shotgun (WGS) entry which is preliminary data.</text>
</comment>
<accession>A0ABP7A8F3</accession>
<organism evidence="2 3">
    <name type="scientific">Kineosporia mesophila</name>
    <dbReference type="NCBI Taxonomy" id="566012"/>
    <lineage>
        <taxon>Bacteria</taxon>
        <taxon>Bacillati</taxon>
        <taxon>Actinomycetota</taxon>
        <taxon>Actinomycetes</taxon>
        <taxon>Kineosporiales</taxon>
        <taxon>Kineosporiaceae</taxon>
        <taxon>Kineosporia</taxon>
    </lineage>
</organism>
<keyword evidence="3" id="KW-1185">Reference proteome</keyword>
<evidence type="ECO:0000256" key="1">
    <source>
        <dbReference type="SAM" id="SignalP"/>
    </source>
</evidence>
<gene>
    <name evidence="2" type="ORF">GCM10022223_50470</name>
</gene>
<evidence type="ECO:0008006" key="4">
    <source>
        <dbReference type="Google" id="ProtNLM"/>
    </source>
</evidence>
<proteinExistence type="predicted"/>
<keyword evidence="1" id="KW-0732">Signal</keyword>
<feature type="chain" id="PRO_5045352498" description="Lipoprotein" evidence="1">
    <location>
        <begin position="26"/>
        <end position="206"/>
    </location>
</feature>
<dbReference type="Proteomes" id="UP001501074">
    <property type="component" value="Unassembled WGS sequence"/>
</dbReference>
<name>A0ABP7A8F3_9ACTN</name>
<protein>
    <recommendedName>
        <fullName evidence="4">Lipoprotein</fullName>
    </recommendedName>
</protein>
<dbReference type="EMBL" id="BAAAZO010000010">
    <property type="protein sequence ID" value="GAA3627093.1"/>
    <property type="molecule type" value="Genomic_DNA"/>
</dbReference>
<evidence type="ECO:0000313" key="2">
    <source>
        <dbReference type="EMBL" id="GAA3627093.1"/>
    </source>
</evidence>
<feature type="signal peptide" evidence="1">
    <location>
        <begin position="1"/>
        <end position="25"/>
    </location>
</feature>
<evidence type="ECO:0000313" key="3">
    <source>
        <dbReference type="Proteomes" id="UP001501074"/>
    </source>
</evidence>
<reference evidence="3" key="1">
    <citation type="journal article" date="2019" name="Int. J. Syst. Evol. Microbiol.">
        <title>The Global Catalogue of Microorganisms (GCM) 10K type strain sequencing project: providing services to taxonomists for standard genome sequencing and annotation.</title>
        <authorList>
            <consortium name="The Broad Institute Genomics Platform"/>
            <consortium name="The Broad Institute Genome Sequencing Center for Infectious Disease"/>
            <person name="Wu L."/>
            <person name="Ma J."/>
        </authorList>
    </citation>
    <scope>NUCLEOTIDE SEQUENCE [LARGE SCALE GENOMIC DNA]</scope>
    <source>
        <strain evidence="3">JCM 16902</strain>
    </source>
</reference>
<sequence>MRLSVLGSAAAVPLAALLLAACTSAPVTSEPHSAFGSGPVPTVSSTWDVDPAQDTAWTAELDDIRTTMTKIWPAVEDDRPVALTAYADLIDRTNDVLYDMATTVGVAGLGHVACEVLPVQMISIPHSYTPEQTARNLGIFWARPIAATGVGEAGSFADAQFDTRTREQCPDVHQLVLEAAGLTSLNDLYEYARAAQTSESPAPEVI</sequence>